<dbReference type="InterPro" id="IPR054612">
    <property type="entry name" value="Phage_capsid-like_C"/>
</dbReference>
<evidence type="ECO:0000313" key="4">
    <source>
        <dbReference type="EMBL" id="MDA3732112.1"/>
    </source>
</evidence>
<reference evidence="4" key="1">
    <citation type="journal article" date="2023" name="Int. J. Syst. Evol. Microbiol.">
        <title>&lt;i&gt;Holtiella tumoricola&lt;/i&gt; gen. nov. sp. nov., isolated from a human clinical sample.</title>
        <authorList>
            <person name="Allen-Vercoe E."/>
            <person name="Daigneault M.C."/>
            <person name="Vancuren S.J."/>
            <person name="Cochrane K."/>
            <person name="O'Neal L.L."/>
            <person name="Sankaranarayanan K."/>
            <person name="Lawson P.A."/>
        </authorList>
    </citation>
    <scope>NUCLEOTIDE SEQUENCE</scope>
    <source>
        <strain evidence="4">CC70A</strain>
    </source>
</reference>
<protein>
    <submittedName>
        <fullName evidence="4">Phage major capsid protein</fullName>
    </submittedName>
</protein>
<proteinExistence type="predicted"/>
<sequence>MKAFELRQEIETKVTELQAKLEARDKDSAKALDEEVRGLEELLAIQEKQEEREMKELENQKQQNQKEERGNVEMSTVNEMRALTKKIMGVEMTDEERAVITTADNAPLFPKQFIEEVEKIKKGFGSLKEYCHVIPVTKMEGTKPVVDMNQNALSQIVEGTNIVEGTLASTDIAFKCAKVGLMDVLSAESVDDASVEIEGLVKENFAEIATVNENVKIVSIVKANATDVTDVTDYKGIQDTMDKMVPAVRNGLVLLTNEDGFAYLKNLQDAQKRPLNLVTEMGGKYFFNGKELVVVDKEILAPTAEGKNVFITANMREAVKFFDRKAITIEKWREPKNDTENISILERFDVKKGGTTRSLKKIEF</sequence>
<dbReference type="CDD" id="cd22265">
    <property type="entry name" value="UDM1_RNF168"/>
    <property type="match status" value="1"/>
</dbReference>
<evidence type="ECO:0000259" key="3">
    <source>
        <dbReference type="Pfam" id="PF05065"/>
    </source>
</evidence>
<feature type="region of interest" description="Disordered" evidence="2">
    <location>
        <begin position="50"/>
        <end position="71"/>
    </location>
</feature>
<dbReference type="RefSeq" id="WP_271012388.1">
    <property type="nucleotide sequence ID" value="NZ_JAQIFT010000045.1"/>
</dbReference>
<dbReference type="EMBL" id="JAQIFT010000045">
    <property type="protein sequence ID" value="MDA3732112.1"/>
    <property type="molecule type" value="Genomic_DNA"/>
</dbReference>
<evidence type="ECO:0000256" key="1">
    <source>
        <dbReference type="ARBA" id="ARBA00004328"/>
    </source>
</evidence>
<evidence type="ECO:0000256" key="2">
    <source>
        <dbReference type="SAM" id="MobiDB-lite"/>
    </source>
</evidence>
<gene>
    <name evidence="4" type="ORF">PBV87_11520</name>
</gene>
<dbReference type="AlphaFoldDB" id="A0AA42DMV2"/>
<organism evidence="4 5">
    <name type="scientific">Holtiella tumoricola</name>
    <dbReference type="NCBI Taxonomy" id="3018743"/>
    <lineage>
        <taxon>Bacteria</taxon>
        <taxon>Bacillati</taxon>
        <taxon>Bacillota</taxon>
        <taxon>Clostridia</taxon>
        <taxon>Lachnospirales</taxon>
        <taxon>Cellulosilyticaceae</taxon>
        <taxon>Holtiella</taxon>
    </lineage>
</organism>
<comment type="subcellular location">
    <subcellularLocation>
        <location evidence="1">Virion</location>
    </subcellularLocation>
</comment>
<dbReference type="Proteomes" id="UP001169242">
    <property type="component" value="Unassembled WGS sequence"/>
</dbReference>
<keyword evidence="5" id="KW-1185">Reference proteome</keyword>
<accession>A0AA42DMV2</accession>
<dbReference type="NCBIfam" id="TIGR01554">
    <property type="entry name" value="major_cap_HK97"/>
    <property type="match status" value="1"/>
</dbReference>
<comment type="caution">
    <text evidence="4">The sequence shown here is derived from an EMBL/GenBank/DDBJ whole genome shotgun (WGS) entry which is preliminary data.</text>
</comment>
<dbReference type="Pfam" id="PF05065">
    <property type="entry name" value="Phage_capsid"/>
    <property type="match status" value="1"/>
</dbReference>
<evidence type="ECO:0000313" key="5">
    <source>
        <dbReference type="Proteomes" id="UP001169242"/>
    </source>
</evidence>
<dbReference type="InterPro" id="IPR024455">
    <property type="entry name" value="Phage_capsid"/>
</dbReference>
<feature type="domain" description="Phage capsid-like C-terminal" evidence="3">
    <location>
        <begin position="108"/>
        <end position="350"/>
    </location>
</feature>
<name>A0AA42DMV2_9FIRM</name>
<dbReference type="SUPFAM" id="SSF56563">
    <property type="entry name" value="Major capsid protein gp5"/>
    <property type="match status" value="1"/>
</dbReference>